<protein>
    <recommendedName>
        <fullName evidence="4">DUF423 domain-containing protein</fullName>
    </recommendedName>
</protein>
<organism evidence="2 3">
    <name type="scientific">Pararhizobium antarcticum</name>
    <dbReference type="NCBI Taxonomy" id="1798805"/>
    <lineage>
        <taxon>Bacteria</taxon>
        <taxon>Pseudomonadati</taxon>
        <taxon>Pseudomonadota</taxon>
        <taxon>Alphaproteobacteria</taxon>
        <taxon>Hyphomicrobiales</taxon>
        <taxon>Rhizobiaceae</taxon>
        <taxon>Rhizobium/Agrobacterium group</taxon>
        <taxon>Pararhizobium</taxon>
    </lineage>
</organism>
<evidence type="ECO:0000313" key="3">
    <source>
        <dbReference type="Proteomes" id="UP000182661"/>
    </source>
</evidence>
<feature type="transmembrane region" description="Helical" evidence="1">
    <location>
        <begin position="45"/>
        <end position="67"/>
    </location>
</feature>
<proteinExistence type="predicted"/>
<keyword evidence="1" id="KW-1133">Transmembrane helix</keyword>
<dbReference type="RefSeq" id="WP_071831748.1">
    <property type="nucleotide sequence ID" value="NZ_LSRP01000038.1"/>
</dbReference>
<sequence>MSVFLLPAILAVVIAAIHSIAGGREIARPLLRQRELSPTVTMTHYYCWHMATITLFGLSGAYTFAAIASDGRVLAMFATLICGLFSLWGLALVLWKRQRHRDLPQWILFAGLTGSGIWALSA</sequence>
<keyword evidence="1" id="KW-0812">Transmembrane</keyword>
<dbReference type="AlphaFoldDB" id="A0A657LY07"/>
<gene>
    <name evidence="2" type="ORF">AX760_25550</name>
</gene>
<keyword evidence="1" id="KW-0472">Membrane</keyword>
<keyword evidence="3" id="KW-1185">Reference proteome</keyword>
<evidence type="ECO:0000313" key="2">
    <source>
        <dbReference type="EMBL" id="OJG00164.1"/>
    </source>
</evidence>
<evidence type="ECO:0008006" key="4">
    <source>
        <dbReference type="Google" id="ProtNLM"/>
    </source>
</evidence>
<reference evidence="2 3" key="1">
    <citation type="submission" date="2016-02" db="EMBL/GenBank/DDBJ databases">
        <title>Genome sequencing of a beta-galactosidase producing bacteria Rhizobium sp. 59.</title>
        <authorList>
            <person name="Wang D."/>
            <person name="Kot W."/>
            <person name="Qin Y."/>
            <person name="Hansen L."/>
            <person name="Naqvi K."/>
            <person name="Rensing C."/>
        </authorList>
    </citation>
    <scope>NUCLEOTIDE SEQUENCE [LARGE SCALE GENOMIC DNA]</scope>
    <source>
        <strain evidence="2 3">59</strain>
    </source>
</reference>
<feature type="transmembrane region" description="Helical" evidence="1">
    <location>
        <begin position="73"/>
        <end position="94"/>
    </location>
</feature>
<dbReference type="OrthoDB" id="7667463at2"/>
<evidence type="ECO:0000256" key="1">
    <source>
        <dbReference type="SAM" id="Phobius"/>
    </source>
</evidence>
<comment type="caution">
    <text evidence="2">The sequence shown here is derived from an EMBL/GenBank/DDBJ whole genome shotgun (WGS) entry which is preliminary data.</text>
</comment>
<dbReference type="EMBL" id="LSRP01000038">
    <property type="protein sequence ID" value="OJG00164.1"/>
    <property type="molecule type" value="Genomic_DNA"/>
</dbReference>
<name>A0A657LY07_9HYPH</name>
<accession>A0A657LY07</accession>
<dbReference type="Proteomes" id="UP000182661">
    <property type="component" value="Unassembled WGS sequence"/>
</dbReference>
<feature type="transmembrane region" description="Helical" evidence="1">
    <location>
        <begin position="6"/>
        <end position="24"/>
    </location>
</feature>